<name>A0A6N1AJA8_9PROT</name>
<feature type="region of interest" description="Disordered" evidence="1">
    <location>
        <begin position="1"/>
        <end position="23"/>
    </location>
</feature>
<proteinExistence type="predicted"/>
<organism evidence="2 3">
    <name type="scientific">Azospirillum oryzae</name>
    <dbReference type="NCBI Taxonomy" id="286727"/>
    <lineage>
        <taxon>Bacteria</taxon>
        <taxon>Pseudomonadati</taxon>
        <taxon>Pseudomonadota</taxon>
        <taxon>Alphaproteobacteria</taxon>
        <taxon>Rhodospirillales</taxon>
        <taxon>Azospirillaceae</taxon>
        <taxon>Azospirillum</taxon>
    </lineage>
</organism>
<gene>
    <name evidence="2" type="ORF">HUE56_07855</name>
</gene>
<sequence length="109" mass="11560">MTKAVHPFQGGGRDGFQGTPRSAAANNLGLSMAVNRFGEGIDGLIQPRSVSGLQPTFAASELIVAHSKTHSVAGRCRHREVSSTEGDAKNGTKVLNPFNLRCQPYATRP</sequence>
<evidence type="ECO:0000313" key="2">
    <source>
        <dbReference type="EMBL" id="QKS50447.1"/>
    </source>
</evidence>
<protein>
    <submittedName>
        <fullName evidence="2">Uncharacterized protein</fullName>
    </submittedName>
</protein>
<keyword evidence="3" id="KW-1185">Reference proteome</keyword>
<reference evidence="2 3" key="1">
    <citation type="submission" date="2020-06" db="EMBL/GenBank/DDBJ databases">
        <title>Complete genome of Azosprillum oryzae KACC14407.</title>
        <authorList>
            <person name="Kim M."/>
            <person name="Park Y.-J."/>
            <person name="Shin J.-H."/>
        </authorList>
    </citation>
    <scope>NUCLEOTIDE SEQUENCE [LARGE SCALE GENOMIC DNA]</scope>
    <source>
        <strain evidence="2 3">KACC 14407</strain>
        <plasmid evidence="2 3">unnamed4</plasmid>
    </source>
</reference>
<geneLocation type="plasmid" evidence="2 3">
    <name>unnamed4</name>
</geneLocation>
<dbReference type="Proteomes" id="UP000509702">
    <property type="component" value="Plasmid unnamed4"/>
</dbReference>
<dbReference type="AlphaFoldDB" id="A0A6N1AJA8"/>
<evidence type="ECO:0000256" key="1">
    <source>
        <dbReference type="SAM" id="MobiDB-lite"/>
    </source>
</evidence>
<dbReference type="KEGG" id="aoz:HUE56_07855"/>
<accession>A0A6N1AJA8</accession>
<evidence type="ECO:0000313" key="3">
    <source>
        <dbReference type="Proteomes" id="UP000509702"/>
    </source>
</evidence>
<keyword evidence="2" id="KW-0614">Plasmid</keyword>
<dbReference type="EMBL" id="CP054618">
    <property type="protein sequence ID" value="QKS50447.1"/>
    <property type="molecule type" value="Genomic_DNA"/>
</dbReference>